<name>A0A7J5TZE2_9BACT</name>
<reference evidence="3 4" key="1">
    <citation type="submission" date="2019-10" db="EMBL/GenBank/DDBJ databases">
        <title>Rudanella paleaurantiibacter sp. nov., isolated from sludge.</title>
        <authorList>
            <person name="Xu S.Q."/>
        </authorList>
    </citation>
    <scope>NUCLEOTIDE SEQUENCE [LARGE SCALE GENOMIC DNA]</scope>
    <source>
        <strain evidence="3 4">HX-22-17</strain>
    </source>
</reference>
<dbReference type="InterPro" id="IPR027417">
    <property type="entry name" value="P-loop_NTPase"/>
</dbReference>
<dbReference type="InterPro" id="IPR014555">
    <property type="entry name" value="RecF-like"/>
</dbReference>
<proteinExistence type="predicted"/>
<dbReference type="Proteomes" id="UP000488299">
    <property type="component" value="Unassembled WGS sequence"/>
</dbReference>
<dbReference type="InterPro" id="IPR051396">
    <property type="entry name" value="Bact_Antivir_Def_Nuclease"/>
</dbReference>
<keyword evidence="4" id="KW-1185">Reference proteome</keyword>
<evidence type="ECO:0000313" key="3">
    <source>
        <dbReference type="EMBL" id="KAB7729266.1"/>
    </source>
</evidence>
<organism evidence="3 4">
    <name type="scientific">Rudanella paleaurantiibacter</name>
    <dbReference type="NCBI Taxonomy" id="2614655"/>
    <lineage>
        <taxon>Bacteria</taxon>
        <taxon>Pseudomonadati</taxon>
        <taxon>Bacteroidota</taxon>
        <taxon>Cytophagia</taxon>
        <taxon>Cytophagales</taxon>
        <taxon>Cytophagaceae</taxon>
        <taxon>Rudanella</taxon>
    </lineage>
</organism>
<gene>
    <name evidence="3" type="ORF">F5984_16670</name>
</gene>
<dbReference type="InterPro" id="IPR003959">
    <property type="entry name" value="ATPase_AAA_core"/>
</dbReference>
<dbReference type="EMBL" id="WELI01000006">
    <property type="protein sequence ID" value="KAB7729266.1"/>
    <property type="molecule type" value="Genomic_DNA"/>
</dbReference>
<dbReference type="Pfam" id="PF13175">
    <property type="entry name" value="AAA_15"/>
    <property type="match status" value="1"/>
</dbReference>
<evidence type="ECO:0000259" key="1">
    <source>
        <dbReference type="Pfam" id="PF13175"/>
    </source>
</evidence>
<dbReference type="GO" id="GO:0016887">
    <property type="term" value="F:ATP hydrolysis activity"/>
    <property type="evidence" value="ECO:0007669"/>
    <property type="project" value="InterPro"/>
</dbReference>
<comment type="caution">
    <text evidence="3">The sequence shown here is derived from an EMBL/GenBank/DDBJ whole genome shotgun (WGS) entry which is preliminary data.</text>
</comment>
<dbReference type="Gene3D" id="3.40.50.300">
    <property type="entry name" value="P-loop containing nucleotide triphosphate hydrolases"/>
    <property type="match status" value="1"/>
</dbReference>
<dbReference type="RefSeq" id="WP_152125347.1">
    <property type="nucleotide sequence ID" value="NZ_WELI01000006.1"/>
</dbReference>
<evidence type="ECO:0000313" key="4">
    <source>
        <dbReference type="Proteomes" id="UP000488299"/>
    </source>
</evidence>
<dbReference type="PIRSF" id="PIRSF029347">
    <property type="entry name" value="RecF"/>
    <property type="match status" value="1"/>
</dbReference>
<feature type="domain" description="Endonuclease GajA/Old nuclease/RecF-like AAA" evidence="1">
    <location>
        <begin position="1"/>
        <end position="150"/>
    </location>
</feature>
<dbReference type="PANTHER" id="PTHR43581:SF4">
    <property type="entry name" value="ATP_GTP PHOSPHATASE"/>
    <property type="match status" value="1"/>
</dbReference>
<feature type="domain" description="ATPase AAA-type core" evidence="2">
    <location>
        <begin position="214"/>
        <end position="296"/>
    </location>
</feature>
<sequence length="361" mass="41230">MLKRVSIQNFKSLKNVTLDLQKVNLLIGPNNSGKTNFLKALELIREGKNQPNYYPNEIAFGKRLSKEISVNLIWPSDREEYDWRIFKLYYDLNTLTSTTGYFKNDSPDEIITGQVSIPEFQRYQYSSLKIYKLDPNKLTQPGPVGTGDENVKADASNLVGFLDLMLGKYRKAVFNRTENDLHTCVPEFDEINLDDAPATEELKKQYGDKSFKRLGLTNSKQGITYWADELSEGTLYFLALLCIINQPNPPKLLLLEEPEKGIHPRRLFEVMQFILTLVEEKDVQVIMTTHSPAIVDMFKDMPESVFIFDKDEEGATHVKNLLHDVIEPETERSKELGIEPPHYTDSLGDAWTVGFLGGVPK</sequence>
<dbReference type="GO" id="GO:0005524">
    <property type="term" value="F:ATP binding"/>
    <property type="evidence" value="ECO:0007669"/>
    <property type="project" value="InterPro"/>
</dbReference>
<protein>
    <submittedName>
        <fullName evidence="3">AAA family ATPase</fullName>
    </submittedName>
</protein>
<dbReference type="PANTHER" id="PTHR43581">
    <property type="entry name" value="ATP/GTP PHOSPHATASE"/>
    <property type="match status" value="1"/>
</dbReference>
<accession>A0A7J5TZE2</accession>
<dbReference type="CDD" id="cd00267">
    <property type="entry name" value="ABC_ATPase"/>
    <property type="match status" value="1"/>
</dbReference>
<dbReference type="Pfam" id="PF13304">
    <property type="entry name" value="AAA_21"/>
    <property type="match status" value="1"/>
</dbReference>
<evidence type="ECO:0000259" key="2">
    <source>
        <dbReference type="Pfam" id="PF13304"/>
    </source>
</evidence>
<dbReference type="InterPro" id="IPR041685">
    <property type="entry name" value="AAA_GajA/Old/RecF-like"/>
</dbReference>
<dbReference type="SUPFAM" id="SSF52540">
    <property type="entry name" value="P-loop containing nucleoside triphosphate hydrolases"/>
    <property type="match status" value="1"/>
</dbReference>
<dbReference type="AlphaFoldDB" id="A0A7J5TZE2"/>